<proteinExistence type="inferred from homology"/>
<dbReference type="EMBL" id="CP001739">
    <property type="protein sequence ID" value="ACZ07348.1"/>
    <property type="molecule type" value="Genomic_DNA"/>
</dbReference>
<dbReference type="eggNOG" id="COG1942">
    <property type="taxonomic scope" value="Bacteria"/>
</dbReference>
<dbReference type="Pfam" id="PF01361">
    <property type="entry name" value="Tautomerase"/>
    <property type="match status" value="1"/>
</dbReference>
<reference evidence="4 5" key="2">
    <citation type="journal article" date="2010" name="Stand. Genomic Sci.">
        <title>Complete genome sequence of Sebaldella termitidis type strain (NCTC 11300).</title>
        <authorList>
            <person name="Harmon-Smith M."/>
            <person name="Celia L."/>
            <person name="Chertkov O."/>
            <person name="Lapidus A."/>
            <person name="Copeland A."/>
            <person name="Glavina Del Rio T."/>
            <person name="Nolan M."/>
            <person name="Lucas S."/>
            <person name="Tice H."/>
            <person name="Cheng J.F."/>
            <person name="Han C."/>
            <person name="Detter J.C."/>
            <person name="Bruce D."/>
            <person name="Goodwin L."/>
            <person name="Pitluck S."/>
            <person name="Pati A."/>
            <person name="Liolios K."/>
            <person name="Ivanova N."/>
            <person name="Mavromatis K."/>
            <person name="Mikhailova N."/>
            <person name="Chen A."/>
            <person name="Palaniappan K."/>
            <person name="Land M."/>
            <person name="Hauser L."/>
            <person name="Chang Y.J."/>
            <person name="Jeffries C.D."/>
            <person name="Brettin T."/>
            <person name="Goker M."/>
            <person name="Beck B."/>
            <person name="Bristow J."/>
            <person name="Eisen J.A."/>
            <person name="Markowitz V."/>
            <person name="Hugenholtz P."/>
            <person name="Kyrpides N.C."/>
            <person name="Klenk H.P."/>
            <person name="Chen F."/>
        </authorList>
    </citation>
    <scope>NUCLEOTIDE SEQUENCE [LARGE SCALE GENOMIC DNA]</scope>
    <source>
        <strain evidence="5">ATCC 33386 / NCTC 11300</strain>
    </source>
</reference>
<evidence type="ECO:0000313" key="5">
    <source>
        <dbReference type="Proteomes" id="UP000000845"/>
    </source>
</evidence>
<evidence type="ECO:0000259" key="3">
    <source>
        <dbReference type="Pfam" id="PF01361"/>
    </source>
</evidence>
<organism evidence="4 5">
    <name type="scientific">Sebaldella termitidis (strain ATCC 33386 / NCTC 11300)</name>
    <dbReference type="NCBI Taxonomy" id="526218"/>
    <lineage>
        <taxon>Bacteria</taxon>
        <taxon>Fusobacteriati</taxon>
        <taxon>Fusobacteriota</taxon>
        <taxon>Fusobacteriia</taxon>
        <taxon>Fusobacteriales</taxon>
        <taxon>Leptotrichiaceae</taxon>
        <taxon>Sebaldella</taxon>
    </lineage>
</organism>
<evidence type="ECO:0000313" key="4">
    <source>
        <dbReference type="EMBL" id="ACZ07348.1"/>
    </source>
</evidence>
<dbReference type="GO" id="GO:0016853">
    <property type="term" value="F:isomerase activity"/>
    <property type="evidence" value="ECO:0007669"/>
    <property type="project" value="UniProtKB-KW"/>
</dbReference>
<dbReference type="RefSeq" id="WP_012859946.1">
    <property type="nucleotide sequence ID" value="NC_013517.1"/>
</dbReference>
<evidence type="ECO:0000256" key="1">
    <source>
        <dbReference type="ARBA" id="ARBA00006723"/>
    </source>
</evidence>
<dbReference type="HOGENOM" id="CLU_148073_5_2_0"/>
<dbReference type="PANTHER" id="PTHR35530:SF1">
    <property type="entry name" value="2-HYDROXYMUCONATE TAUTOMERASE"/>
    <property type="match status" value="1"/>
</dbReference>
<dbReference type="InterPro" id="IPR004370">
    <property type="entry name" value="4-OT-like_dom"/>
</dbReference>
<dbReference type="Proteomes" id="UP000000845">
    <property type="component" value="Chromosome"/>
</dbReference>
<feature type="domain" description="4-oxalocrotonate tautomerase-like" evidence="3">
    <location>
        <begin position="2"/>
        <end position="57"/>
    </location>
</feature>
<dbReference type="KEGG" id="str:Sterm_0471"/>
<accession>D1AMX2</accession>
<name>D1AMX2_SEBTE</name>
<dbReference type="STRING" id="526218.Sterm_0471"/>
<evidence type="ECO:0000256" key="2">
    <source>
        <dbReference type="ARBA" id="ARBA00023235"/>
    </source>
</evidence>
<protein>
    <submittedName>
        <fullName evidence="4">4-oxalocrotonate tautomerase</fullName>
    </submittedName>
</protein>
<gene>
    <name evidence="4" type="ordered locus">Sterm_0471</name>
</gene>
<dbReference type="AlphaFoldDB" id="D1AMX2"/>
<comment type="similarity">
    <text evidence="1">Belongs to the 4-oxalocrotonate tautomerase family.</text>
</comment>
<dbReference type="SUPFAM" id="SSF55331">
    <property type="entry name" value="Tautomerase/MIF"/>
    <property type="match status" value="1"/>
</dbReference>
<keyword evidence="2" id="KW-0413">Isomerase</keyword>
<reference evidence="5" key="1">
    <citation type="submission" date="2009-09" db="EMBL/GenBank/DDBJ databases">
        <title>The complete chromosome of Sebaldella termitidis ATCC 33386.</title>
        <authorList>
            <consortium name="US DOE Joint Genome Institute (JGI-PGF)"/>
            <person name="Lucas S."/>
            <person name="Copeland A."/>
            <person name="Lapidus A."/>
            <person name="Glavina del Rio T."/>
            <person name="Dalin E."/>
            <person name="Tice H."/>
            <person name="Bruce D."/>
            <person name="Goodwin L."/>
            <person name="Pitluck S."/>
            <person name="Kyrpides N."/>
            <person name="Mavromatis K."/>
            <person name="Ivanova N."/>
            <person name="Mikhailova N."/>
            <person name="Sims D."/>
            <person name="Meincke L."/>
            <person name="Brettin T."/>
            <person name="Detter J.C."/>
            <person name="Han C."/>
            <person name="Larimer F."/>
            <person name="Land M."/>
            <person name="Hauser L."/>
            <person name="Markowitz V."/>
            <person name="Cheng J.F."/>
            <person name="Hugenholtz P."/>
            <person name="Woyke T."/>
            <person name="Wu D."/>
            <person name="Eisen J.A."/>
        </authorList>
    </citation>
    <scope>NUCLEOTIDE SEQUENCE [LARGE SCALE GENOMIC DNA]</scope>
    <source>
        <strain evidence="5">ATCC 33386 / NCTC 11300</strain>
    </source>
</reference>
<keyword evidence="5" id="KW-1185">Reference proteome</keyword>
<dbReference type="NCBIfam" id="NF002571">
    <property type="entry name" value="PRK02220.1"/>
    <property type="match status" value="1"/>
</dbReference>
<dbReference type="InterPro" id="IPR014347">
    <property type="entry name" value="Tautomerase/MIF_sf"/>
</dbReference>
<sequence>MPTIYVEILEGRSDEKKKKMIKDMSIACAEALGCPLSAVKMIVSEMAPKHYASGGVTWDDQSEKPYDI</sequence>
<dbReference type="Gene3D" id="3.30.429.10">
    <property type="entry name" value="Macrophage Migration Inhibitory Factor"/>
    <property type="match status" value="1"/>
</dbReference>
<dbReference type="PANTHER" id="PTHR35530">
    <property type="entry name" value="TAUTOMERASE-RELATED"/>
    <property type="match status" value="1"/>
</dbReference>